<dbReference type="InterPro" id="IPR011009">
    <property type="entry name" value="Kinase-like_dom_sf"/>
</dbReference>
<comment type="similarity">
    <text evidence="4">Belongs to the protein kinase superfamily. CAMK Ser/Thr protein kinase family. PKD subfamily.</text>
</comment>
<name>A0A1I9G3R5_BRUMA</name>
<dbReference type="GO" id="GO:0008270">
    <property type="term" value="F:zinc ion binding"/>
    <property type="evidence" value="ECO:0007669"/>
    <property type="project" value="UniProtKB-KW"/>
</dbReference>
<dbReference type="SUPFAM" id="SSF57889">
    <property type="entry name" value="Cysteine-rich domain"/>
    <property type="match status" value="1"/>
</dbReference>
<dbReference type="InterPro" id="IPR057764">
    <property type="entry name" value="Ubiquitin_PRKD1-3_N"/>
</dbReference>
<comment type="catalytic activity">
    <reaction evidence="19">
        <text>L-threonyl-[protein] + ATP = O-phospho-L-threonyl-[protein] + ADP + H(+)</text>
        <dbReference type="Rhea" id="RHEA:46608"/>
        <dbReference type="Rhea" id="RHEA-COMP:11060"/>
        <dbReference type="Rhea" id="RHEA-COMP:11605"/>
        <dbReference type="ChEBI" id="CHEBI:15378"/>
        <dbReference type="ChEBI" id="CHEBI:30013"/>
        <dbReference type="ChEBI" id="CHEBI:30616"/>
        <dbReference type="ChEBI" id="CHEBI:61977"/>
        <dbReference type="ChEBI" id="CHEBI:456216"/>
        <dbReference type="EC" id="2.7.11.13"/>
    </reaction>
</comment>
<proteinExistence type="inferred from homology"/>
<dbReference type="PROSITE" id="PS50011">
    <property type="entry name" value="PROTEIN_KINASE_DOM"/>
    <property type="match status" value="1"/>
</dbReference>
<keyword evidence="12 20" id="KW-0547">Nucleotide-binding</keyword>
<dbReference type="GO" id="GO:0016020">
    <property type="term" value="C:membrane"/>
    <property type="evidence" value="ECO:0007669"/>
    <property type="project" value="UniProtKB-SubCell"/>
</dbReference>
<evidence type="ECO:0000256" key="13">
    <source>
        <dbReference type="ARBA" id="ARBA00022771"/>
    </source>
</evidence>
<evidence type="ECO:0000256" key="9">
    <source>
        <dbReference type="ARBA" id="ARBA00022679"/>
    </source>
</evidence>
<dbReference type="CDD" id="cd20796">
    <property type="entry name" value="C1_PKD_rpt2"/>
    <property type="match status" value="1"/>
</dbReference>
<protein>
    <recommendedName>
        <fullName evidence="5">protein kinase C</fullName>
        <ecNumber evidence="5">2.7.11.13</ecNumber>
    </recommendedName>
</protein>
<dbReference type="GO" id="GO:0007200">
    <property type="term" value="P:phospholipase C-activating G protein-coupled receptor signaling pathway"/>
    <property type="evidence" value="ECO:0007669"/>
    <property type="project" value="TreeGrafter"/>
</dbReference>
<keyword evidence="14" id="KW-0418">Kinase</keyword>
<dbReference type="PROSITE" id="PS50081">
    <property type="entry name" value="ZF_DAG_PE_2"/>
    <property type="match status" value="1"/>
</dbReference>
<sequence length="681" mass="79274">MNKINISFQSGVFKEIIAVRNEKISLKELRELATKFIQKIHSKCGFNNVLSEHLLLYIHDINTANILRLITTNDNIYDGMLIEVVIACKFHIIVVEDYNKDFRTLVCNLIRLTCNFLFEEFLLQIQRNLKTFGCKLNYHKRCASKIPNNCNGYKQQLSQSHLLSLEDSTNKVVPYQSNPTNFFRKFNFLQVSLQERSSSWSGRSPWMKMFESIWIKIPHTFQVHSYKRPTVCHYCKRLLKGLIRQGLQCRDCKYNCHRKCIEMNIPLMRIVMSKKQTKPYKAKVLQEGWMMHYTDLQCTRKKHYWRLDTKEIILYKDDSSTRFYKVNSTDVLVAWAAAIKQALMPITPQKSAVSVHKPGNEMGQLGIQLRDEQDFSQRYQIFIDEVLGSGQFGTVYGGIHRKTGRHVAVKLINKMKFPNNKEAALRTEVDILSKVEHPGVVAFQEMLETTDRIFVVMEKLKGDMLEMILCSERGRLSERVTQFLVYQILIALRYLHSLNIVHCDLKPENILLTSDSDFPQIKLCDFGFARIIGERGFRRSVVGTPAYLAPEVLCNKGFNRSLDMWSVGVIVYVSLSGTFPFNEDEDINDQIQNADFMYPMNPWCEITAVAIDFVHNLLQVKMSKRLTVLKALSHNWLQKYQLWSDLRSLEKEVGGRFLTHESDDARWINYENELGLKPSYL</sequence>
<keyword evidence="9" id="KW-0808">Transferase</keyword>
<evidence type="ECO:0000256" key="12">
    <source>
        <dbReference type="ARBA" id="ARBA00022741"/>
    </source>
</evidence>
<dbReference type="CDD" id="cd14082">
    <property type="entry name" value="STKc_PKD"/>
    <property type="match status" value="1"/>
</dbReference>
<dbReference type="Pfam" id="PF25525">
    <property type="entry name" value="Ubiquitin_PRKD1_N"/>
    <property type="match status" value="1"/>
</dbReference>
<dbReference type="InterPro" id="IPR046349">
    <property type="entry name" value="C1-like_sf"/>
</dbReference>
<dbReference type="InterPro" id="IPR008271">
    <property type="entry name" value="Ser/Thr_kinase_AS"/>
</dbReference>
<dbReference type="InterPro" id="IPR000719">
    <property type="entry name" value="Prot_kinase_dom"/>
</dbReference>
<accession>A0A1I9G3R5</accession>
<keyword evidence="16 20" id="KW-0067">ATP-binding</keyword>
<feature type="domain" description="Protein kinase" evidence="21">
    <location>
        <begin position="381"/>
        <end position="637"/>
    </location>
</feature>
<evidence type="ECO:0000313" key="23">
    <source>
        <dbReference type="EMBL" id="CDP98488.1"/>
    </source>
</evidence>
<evidence type="ECO:0000256" key="2">
    <source>
        <dbReference type="ARBA" id="ARBA00004370"/>
    </source>
</evidence>
<dbReference type="Gene3D" id="1.10.510.10">
    <property type="entry name" value="Transferase(Phosphotransferase) domain 1"/>
    <property type="match status" value="1"/>
</dbReference>
<dbReference type="GO" id="GO:0004697">
    <property type="term" value="F:diacylglycerol-dependent serine/threonine kinase activity"/>
    <property type="evidence" value="ECO:0007669"/>
    <property type="project" value="UniProtKB-EC"/>
</dbReference>
<dbReference type="EC" id="2.7.11.13" evidence="5"/>
<dbReference type="SUPFAM" id="SSF50729">
    <property type="entry name" value="PH domain-like"/>
    <property type="match status" value="1"/>
</dbReference>
<evidence type="ECO:0000256" key="15">
    <source>
        <dbReference type="ARBA" id="ARBA00022833"/>
    </source>
</evidence>
<evidence type="ECO:0000256" key="6">
    <source>
        <dbReference type="ARBA" id="ARBA00022490"/>
    </source>
</evidence>
<dbReference type="Pfam" id="PF00069">
    <property type="entry name" value="Pkinase"/>
    <property type="match status" value="1"/>
</dbReference>
<evidence type="ECO:0000259" key="22">
    <source>
        <dbReference type="PROSITE" id="PS50081"/>
    </source>
</evidence>
<dbReference type="Gene3D" id="3.30.60.20">
    <property type="match status" value="1"/>
</dbReference>
<evidence type="ECO:0000256" key="4">
    <source>
        <dbReference type="ARBA" id="ARBA00008582"/>
    </source>
</evidence>
<dbReference type="PANTHER" id="PTHR22968:SF24">
    <property type="entry name" value="SERINE_THREONINE-PROTEIN KINASE"/>
    <property type="match status" value="1"/>
</dbReference>
<feature type="domain" description="Phorbol-ester/DAG-type" evidence="22">
    <location>
        <begin position="218"/>
        <end position="268"/>
    </location>
</feature>
<dbReference type="InterPro" id="IPR017441">
    <property type="entry name" value="Protein_kinase_ATP_BS"/>
</dbReference>
<keyword evidence="18" id="KW-0472">Membrane</keyword>
<gene>
    <name evidence="23" type="primary">Bma-dkf-2</name>
    <name evidence="23" type="ORF">BM_Bm6007</name>
</gene>
<keyword evidence="8" id="KW-0597">Phosphoprotein</keyword>
<evidence type="ECO:0000256" key="7">
    <source>
        <dbReference type="ARBA" id="ARBA00022527"/>
    </source>
</evidence>
<keyword evidence="15" id="KW-0862">Zinc</keyword>
<dbReference type="PROSITE" id="PS00107">
    <property type="entry name" value="PROTEIN_KINASE_ATP"/>
    <property type="match status" value="1"/>
</dbReference>
<evidence type="ECO:0000256" key="1">
    <source>
        <dbReference type="ARBA" id="ARBA00001946"/>
    </source>
</evidence>
<dbReference type="SMART" id="SM00220">
    <property type="entry name" value="S_TKc"/>
    <property type="match status" value="1"/>
</dbReference>
<reference evidence="23" key="1">
    <citation type="journal article" date="2007" name="Science">
        <title>Draft genome of the filarial nematode parasite Brugia malayi.</title>
        <authorList>
            <person name="Ghedin E."/>
            <person name="Wang S."/>
            <person name="Spiro D."/>
            <person name="Caler E."/>
            <person name="Zhao Q."/>
            <person name="Crabtree J."/>
            <person name="Allen J.E."/>
            <person name="Delcher A.L."/>
            <person name="Guiliano D.B."/>
            <person name="Miranda-Saavedra D."/>
            <person name="Angiuoli S.V."/>
            <person name="Creasy T."/>
            <person name="Amedeo P."/>
            <person name="Haas B."/>
            <person name="El-Sayed N.M."/>
            <person name="Wortman J.R."/>
            <person name="Feldblyum T."/>
            <person name="Tallon L."/>
            <person name="Schatz M."/>
            <person name="Shumway M."/>
            <person name="Koo H."/>
            <person name="Salzberg S.L."/>
            <person name="Schobel S."/>
            <person name="Pertea M."/>
            <person name="Pop M."/>
            <person name="White O."/>
            <person name="Barton G.J."/>
            <person name="Carlow C.K."/>
            <person name="Crawford M.J."/>
            <person name="Daub J."/>
            <person name="Dimmic M.W."/>
            <person name="Estes C.F."/>
            <person name="Foster J.M."/>
            <person name="Ganatra M."/>
            <person name="Gregory W.F."/>
            <person name="Johnson N.M."/>
            <person name="Jin J."/>
            <person name="Komuniecki R."/>
            <person name="Korf I."/>
            <person name="Kumar S."/>
            <person name="Laney S."/>
            <person name="Li B.W."/>
            <person name="Li W."/>
            <person name="Lindblom T.H."/>
            <person name="Lustigman S."/>
            <person name="Ma D."/>
            <person name="Maina C.V."/>
            <person name="Martin D.M."/>
            <person name="McCarter J.P."/>
            <person name="McReynolds L."/>
            <person name="Mitreva M."/>
            <person name="Nutman T.B."/>
            <person name="Parkinson J."/>
            <person name="Peregrin-Alvarez J.M."/>
            <person name="Poole C."/>
            <person name="Ren Q."/>
            <person name="Saunders L."/>
            <person name="Sluder A.E."/>
            <person name="Smith K."/>
            <person name="Stanke M."/>
            <person name="Unnasch T.R."/>
            <person name="Ware J."/>
            <person name="Wei A.D."/>
            <person name="Weil G."/>
            <person name="Williams D.J."/>
            <person name="Zhang Y."/>
            <person name="Williams S.A."/>
            <person name="Fraser-Liggett C."/>
            <person name="Slatko B."/>
            <person name="Blaxter M.L."/>
            <person name="Scott A.L."/>
        </authorList>
    </citation>
    <scope>NUCLEOTIDE SEQUENCE</scope>
    <source>
        <strain evidence="23">FR3</strain>
    </source>
</reference>
<dbReference type="EMBL" id="LN856998">
    <property type="protein sequence ID" value="CDP98488.1"/>
    <property type="molecule type" value="Genomic_DNA"/>
</dbReference>
<comment type="cofactor">
    <cofactor evidence="1">
        <name>Mg(2+)</name>
        <dbReference type="ChEBI" id="CHEBI:18420"/>
    </cofactor>
</comment>
<dbReference type="GO" id="GO:0005829">
    <property type="term" value="C:cytosol"/>
    <property type="evidence" value="ECO:0007669"/>
    <property type="project" value="TreeGrafter"/>
</dbReference>
<dbReference type="SMART" id="SM00109">
    <property type="entry name" value="C1"/>
    <property type="match status" value="2"/>
</dbReference>
<organism evidence="23">
    <name type="scientific">Brugia malayi</name>
    <name type="common">Filarial nematode worm</name>
    <dbReference type="NCBI Taxonomy" id="6279"/>
    <lineage>
        <taxon>Eukaryota</taxon>
        <taxon>Metazoa</taxon>
        <taxon>Ecdysozoa</taxon>
        <taxon>Nematoda</taxon>
        <taxon>Chromadorea</taxon>
        <taxon>Rhabditida</taxon>
        <taxon>Spirurina</taxon>
        <taxon>Spiruromorpha</taxon>
        <taxon>Filarioidea</taxon>
        <taxon>Onchocercidae</taxon>
        <taxon>Brugia</taxon>
    </lineage>
</organism>
<keyword evidence="10" id="KW-0479">Metal-binding</keyword>
<evidence type="ECO:0000256" key="20">
    <source>
        <dbReference type="PROSITE-ProRule" id="PRU10141"/>
    </source>
</evidence>
<evidence type="ECO:0000256" key="17">
    <source>
        <dbReference type="ARBA" id="ARBA00022842"/>
    </source>
</evidence>
<dbReference type="PROSITE" id="PS00108">
    <property type="entry name" value="PROTEIN_KINASE_ST"/>
    <property type="match status" value="1"/>
</dbReference>
<dbReference type="Gene3D" id="2.30.29.30">
    <property type="entry name" value="Pleckstrin-homology domain (PH domain)/Phosphotyrosine-binding domain (PTB)"/>
    <property type="match status" value="1"/>
</dbReference>
<evidence type="ECO:0000256" key="19">
    <source>
        <dbReference type="ARBA" id="ARBA00047272"/>
    </source>
</evidence>
<dbReference type="PANTHER" id="PTHR22968">
    <property type="entry name" value="PROTEIN KINASE C, MU"/>
    <property type="match status" value="1"/>
</dbReference>
<keyword evidence="11" id="KW-0677">Repeat</keyword>
<keyword evidence="13" id="KW-0863">Zinc-finger</keyword>
<evidence type="ECO:0000256" key="5">
    <source>
        <dbReference type="ARBA" id="ARBA00012429"/>
    </source>
</evidence>
<keyword evidence="17" id="KW-0460">Magnesium</keyword>
<dbReference type="Pfam" id="PF00130">
    <property type="entry name" value="C1_1"/>
    <property type="match status" value="1"/>
</dbReference>
<dbReference type="OMA" id="IAHISHW"/>
<dbReference type="InterPro" id="IPR002219">
    <property type="entry name" value="PKC_DAG/PE"/>
</dbReference>
<dbReference type="GO" id="GO:0005524">
    <property type="term" value="F:ATP binding"/>
    <property type="evidence" value="ECO:0007669"/>
    <property type="project" value="UniProtKB-UniRule"/>
</dbReference>
<dbReference type="SUPFAM" id="SSF56112">
    <property type="entry name" value="Protein kinase-like (PK-like)"/>
    <property type="match status" value="1"/>
</dbReference>
<evidence type="ECO:0000256" key="10">
    <source>
        <dbReference type="ARBA" id="ARBA00022723"/>
    </source>
</evidence>
<dbReference type="FunFam" id="1.10.510.10:FF:001159">
    <property type="entry name" value="Protein kinase D4"/>
    <property type="match status" value="1"/>
</dbReference>
<dbReference type="AlphaFoldDB" id="A0A1I9G3R5"/>
<dbReference type="GO" id="GO:0035556">
    <property type="term" value="P:intracellular signal transduction"/>
    <property type="evidence" value="ECO:0007669"/>
    <property type="project" value="TreeGrafter"/>
</dbReference>
<evidence type="ECO:0000259" key="21">
    <source>
        <dbReference type="PROSITE" id="PS50011"/>
    </source>
</evidence>
<evidence type="ECO:0000256" key="18">
    <source>
        <dbReference type="ARBA" id="ARBA00023136"/>
    </source>
</evidence>
<evidence type="ECO:0000256" key="14">
    <source>
        <dbReference type="ARBA" id="ARBA00022777"/>
    </source>
</evidence>
<reference evidence="23" key="2">
    <citation type="submission" date="2012-12" db="EMBL/GenBank/DDBJ databases">
        <authorList>
            <consortium name="WormBase Consortium"/>
            <person name="Ghedin E."/>
            <person name="Paulini M."/>
        </authorList>
    </citation>
    <scope>NUCLEOTIDE SEQUENCE</scope>
    <source>
        <strain evidence="23">FR3</strain>
    </source>
</reference>
<evidence type="ECO:0000256" key="3">
    <source>
        <dbReference type="ARBA" id="ARBA00004496"/>
    </source>
</evidence>
<keyword evidence="6" id="KW-0963">Cytoplasm</keyword>
<evidence type="ECO:0000256" key="16">
    <source>
        <dbReference type="ARBA" id="ARBA00022840"/>
    </source>
</evidence>
<dbReference type="InterPro" id="IPR011993">
    <property type="entry name" value="PH-like_dom_sf"/>
</dbReference>
<evidence type="ECO:0000256" key="11">
    <source>
        <dbReference type="ARBA" id="ARBA00022737"/>
    </source>
</evidence>
<comment type="subcellular location">
    <subcellularLocation>
        <location evidence="3">Cytoplasm</location>
    </subcellularLocation>
    <subcellularLocation>
        <location evidence="2">Membrane</location>
    </subcellularLocation>
</comment>
<feature type="binding site" evidence="20">
    <location>
        <position position="410"/>
    </location>
    <ligand>
        <name>ATP</name>
        <dbReference type="ChEBI" id="CHEBI:30616"/>
    </ligand>
</feature>
<keyword evidence="7" id="KW-0723">Serine/threonine-protein kinase</keyword>
<evidence type="ECO:0000256" key="8">
    <source>
        <dbReference type="ARBA" id="ARBA00022553"/>
    </source>
</evidence>